<dbReference type="PROSITE" id="PS00284">
    <property type="entry name" value="SERPIN"/>
    <property type="match status" value="1"/>
</dbReference>
<sequence>MIELQADFALDLFRRCCAGSRFGRSSVISPIIVSAGLAMTFAGANGRTKKEILEVLGGGGSCPRIIEFYGHQLGEMLTIIEGSQFRVANRLYIPANVIMNPTFNEIINNDFHGRAAQLNFEEPIQAAKEINDYVSECTNHNINDLIKASDINRNDPNAMMIISGIYYNGPWEFPFEIERTTRAPFYESKHRQREVDMMTVKGEFPYTQSKDLQVLGIPFKRYAVYLFVFLPLHRFGYIPVEDQLSGSRLLSLMDSCDSSEVEVKLPRFAIERELDMIAQLEQMGVHEAFTHDADFSNITDQKRLYISKFYHKASIRVDERGSQINETKAEDTPNSHDQGHRPGPAYFIADHPFLFAVVKYDVIVFIGSVQ</sequence>
<dbReference type="CDD" id="cd00172">
    <property type="entry name" value="serpin"/>
    <property type="match status" value="1"/>
</dbReference>
<evidence type="ECO:0000259" key="4">
    <source>
        <dbReference type="SMART" id="SM00093"/>
    </source>
</evidence>
<dbReference type="InterPro" id="IPR023796">
    <property type="entry name" value="Serpin_dom"/>
</dbReference>
<dbReference type="EMBL" id="JBGFUD010004585">
    <property type="protein sequence ID" value="MFH4979748.1"/>
    <property type="molecule type" value="Genomic_DNA"/>
</dbReference>
<dbReference type="Gene3D" id="3.30.497.10">
    <property type="entry name" value="Antithrombin, subunit I, domain 2"/>
    <property type="match status" value="1"/>
</dbReference>
<proteinExistence type="inferred from homology"/>
<feature type="compositionally biased region" description="Basic and acidic residues" evidence="3">
    <location>
        <begin position="321"/>
        <end position="340"/>
    </location>
</feature>
<dbReference type="InterPro" id="IPR042185">
    <property type="entry name" value="Serpin_sf_2"/>
</dbReference>
<dbReference type="Gene3D" id="2.30.39.10">
    <property type="entry name" value="Alpha-1-antitrypsin, domain 1"/>
    <property type="match status" value="1"/>
</dbReference>
<evidence type="ECO:0000256" key="3">
    <source>
        <dbReference type="SAM" id="MobiDB-lite"/>
    </source>
</evidence>
<organism evidence="5 6">
    <name type="scientific">Gnathostoma spinigerum</name>
    <dbReference type="NCBI Taxonomy" id="75299"/>
    <lineage>
        <taxon>Eukaryota</taxon>
        <taxon>Metazoa</taxon>
        <taxon>Ecdysozoa</taxon>
        <taxon>Nematoda</taxon>
        <taxon>Chromadorea</taxon>
        <taxon>Rhabditida</taxon>
        <taxon>Spirurina</taxon>
        <taxon>Gnathostomatomorpha</taxon>
        <taxon>Gnathostomatoidea</taxon>
        <taxon>Gnathostomatidae</taxon>
        <taxon>Gnathostoma</taxon>
    </lineage>
</organism>
<dbReference type="SMART" id="SM00093">
    <property type="entry name" value="SERPIN"/>
    <property type="match status" value="1"/>
</dbReference>
<protein>
    <recommendedName>
        <fullName evidence="4">Serpin domain-containing protein</fullName>
    </recommendedName>
</protein>
<accession>A0ABD6EIF3</accession>
<dbReference type="PANTHER" id="PTHR11461">
    <property type="entry name" value="SERINE PROTEASE INHIBITOR, SERPIN"/>
    <property type="match status" value="1"/>
</dbReference>
<dbReference type="InterPro" id="IPR042178">
    <property type="entry name" value="Serpin_sf_1"/>
</dbReference>
<evidence type="ECO:0000256" key="1">
    <source>
        <dbReference type="ARBA" id="ARBA00009500"/>
    </source>
</evidence>
<dbReference type="Proteomes" id="UP001608902">
    <property type="component" value="Unassembled WGS sequence"/>
</dbReference>
<dbReference type="AlphaFoldDB" id="A0ABD6EIF3"/>
<dbReference type="InterPro" id="IPR036186">
    <property type="entry name" value="Serpin_sf"/>
</dbReference>
<feature type="domain" description="Serpin" evidence="4">
    <location>
        <begin position="10"/>
        <end position="369"/>
    </location>
</feature>
<comment type="caution">
    <text evidence="5">The sequence shown here is derived from an EMBL/GenBank/DDBJ whole genome shotgun (WGS) entry which is preliminary data.</text>
</comment>
<gene>
    <name evidence="5" type="ORF">AB6A40_006457</name>
</gene>
<feature type="region of interest" description="Disordered" evidence="3">
    <location>
        <begin position="321"/>
        <end position="342"/>
    </location>
</feature>
<dbReference type="InterPro" id="IPR000215">
    <property type="entry name" value="Serpin_fam"/>
</dbReference>
<evidence type="ECO:0000313" key="6">
    <source>
        <dbReference type="Proteomes" id="UP001608902"/>
    </source>
</evidence>
<dbReference type="PANTHER" id="PTHR11461:SF211">
    <property type="entry name" value="GH10112P-RELATED"/>
    <property type="match status" value="1"/>
</dbReference>
<dbReference type="Pfam" id="PF00079">
    <property type="entry name" value="Serpin"/>
    <property type="match status" value="1"/>
</dbReference>
<keyword evidence="6" id="KW-1185">Reference proteome</keyword>
<evidence type="ECO:0000256" key="2">
    <source>
        <dbReference type="RuleBase" id="RU000411"/>
    </source>
</evidence>
<evidence type="ECO:0000313" key="5">
    <source>
        <dbReference type="EMBL" id="MFH4979748.1"/>
    </source>
</evidence>
<comment type="similarity">
    <text evidence="1 2">Belongs to the serpin family.</text>
</comment>
<dbReference type="SUPFAM" id="SSF56574">
    <property type="entry name" value="Serpins"/>
    <property type="match status" value="1"/>
</dbReference>
<name>A0ABD6EIF3_9BILA</name>
<reference evidence="5 6" key="1">
    <citation type="submission" date="2024-08" db="EMBL/GenBank/DDBJ databases">
        <title>Gnathostoma spinigerum genome.</title>
        <authorList>
            <person name="Gonzalez-Bertolin B."/>
            <person name="Monzon S."/>
            <person name="Zaballos A."/>
            <person name="Jimenez P."/>
            <person name="Dekumyoy P."/>
            <person name="Varona S."/>
            <person name="Cuesta I."/>
            <person name="Sumanam S."/>
            <person name="Adisakwattana P."/>
            <person name="Gasser R.B."/>
            <person name="Hernandez-Gonzalez A."/>
            <person name="Young N.D."/>
            <person name="Perteguer M.J."/>
        </authorList>
    </citation>
    <scope>NUCLEOTIDE SEQUENCE [LARGE SCALE GENOMIC DNA]</scope>
    <source>
        <strain evidence="5">AL3</strain>
        <tissue evidence="5">Liver</tissue>
    </source>
</reference>
<dbReference type="InterPro" id="IPR023795">
    <property type="entry name" value="Serpin_CS"/>
</dbReference>